<dbReference type="Gene3D" id="3.30.950.10">
    <property type="entry name" value="Methyltransferase, Cobalt-precorrin-4 Transmethylase, Domain 2"/>
    <property type="match status" value="1"/>
</dbReference>
<keyword evidence="8" id="KW-0520">NAD</keyword>
<dbReference type="GO" id="GO:0032259">
    <property type="term" value="P:methylation"/>
    <property type="evidence" value="ECO:0007669"/>
    <property type="project" value="UniProtKB-KW"/>
</dbReference>
<dbReference type="InterPro" id="IPR050161">
    <property type="entry name" value="Siro_Cobalamin_biosynth"/>
</dbReference>
<dbReference type="UniPathway" id="UPA00262">
    <property type="reaction ID" value="UER00211"/>
</dbReference>
<evidence type="ECO:0000256" key="7">
    <source>
        <dbReference type="ARBA" id="ARBA00023002"/>
    </source>
</evidence>
<dbReference type="PIRSF" id="PIRSF036426">
    <property type="entry name" value="Sirohaem_synth"/>
    <property type="match status" value="1"/>
</dbReference>
<dbReference type="InterPro" id="IPR019478">
    <property type="entry name" value="Sirohaem_synthase_dimer_dom"/>
</dbReference>
<dbReference type="SUPFAM" id="SSF51735">
    <property type="entry name" value="NAD(P)-binding Rossmann-fold domains"/>
    <property type="match status" value="1"/>
</dbReference>
<evidence type="ECO:0000259" key="16">
    <source>
        <dbReference type="Pfam" id="PF10414"/>
    </source>
</evidence>
<dbReference type="GO" id="GO:0051287">
    <property type="term" value="F:NAD binding"/>
    <property type="evidence" value="ECO:0007669"/>
    <property type="project" value="InterPro"/>
</dbReference>
<dbReference type="InterPro" id="IPR006367">
    <property type="entry name" value="Sirohaem_synthase_N"/>
</dbReference>
<feature type="domain" description="Tetrapyrrole methylase" evidence="15">
    <location>
        <begin position="229"/>
        <end position="441"/>
    </location>
</feature>
<dbReference type="NCBIfam" id="TIGR01469">
    <property type="entry name" value="cobA_cysG_Cterm"/>
    <property type="match status" value="1"/>
</dbReference>
<dbReference type="Gene3D" id="3.40.1010.10">
    <property type="entry name" value="Cobalt-precorrin-4 Transmethylase, Domain 1"/>
    <property type="match status" value="1"/>
</dbReference>
<dbReference type="Pfam" id="PF00590">
    <property type="entry name" value="TP_methylase"/>
    <property type="match status" value="1"/>
</dbReference>
<dbReference type="GO" id="GO:0004851">
    <property type="term" value="F:uroporphyrin-III C-methyltransferase activity"/>
    <property type="evidence" value="ECO:0007669"/>
    <property type="project" value="UniProtKB-EC"/>
</dbReference>
<dbReference type="Pfam" id="PF10414">
    <property type="entry name" value="CysG_dimeriser"/>
    <property type="match status" value="1"/>
</dbReference>
<dbReference type="PANTHER" id="PTHR45790">
    <property type="entry name" value="SIROHEME SYNTHASE-RELATED"/>
    <property type="match status" value="1"/>
</dbReference>
<keyword evidence="3" id="KW-0169">Cobalamin biosynthesis</keyword>
<dbReference type="InterPro" id="IPR003043">
    <property type="entry name" value="Uropor_MeTrfase_CS"/>
</dbReference>
<dbReference type="SUPFAM" id="SSF75615">
    <property type="entry name" value="Siroheme synthase middle domains-like"/>
    <property type="match status" value="1"/>
</dbReference>
<dbReference type="AlphaFoldDB" id="A0A5B9DL20"/>
<evidence type="ECO:0000256" key="9">
    <source>
        <dbReference type="ARBA" id="ARBA00023239"/>
    </source>
</evidence>
<dbReference type="InterPro" id="IPR006366">
    <property type="entry name" value="CobA/CysG_C"/>
</dbReference>
<evidence type="ECO:0000256" key="4">
    <source>
        <dbReference type="ARBA" id="ARBA00022603"/>
    </source>
</evidence>
<dbReference type="PROSITE" id="PS00840">
    <property type="entry name" value="SUMT_2"/>
    <property type="match status" value="1"/>
</dbReference>
<evidence type="ECO:0000256" key="13">
    <source>
        <dbReference type="ARBA" id="ARBA00047561"/>
    </source>
</evidence>
<protein>
    <submittedName>
        <fullName evidence="17">Uroporphyrinogen-III C-methyltransferase</fullName>
        <ecNumber evidence="17">2.1.1.107</ecNumber>
    </submittedName>
</protein>
<dbReference type="InterPro" id="IPR012409">
    <property type="entry name" value="Sirohaem_synth"/>
</dbReference>
<dbReference type="PANTHER" id="PTHR45790:SF3">
    <property type="entry name" value="S-ADENOSYL-L-METHIONINE-DEPENDENT UROPORPHYRINOGEN III METHYLTRANSFERASE, CHLOROPLASTIC"/>
    <property type="match status" value="1"/>
</dbReference>
<keyword evidence="18" id="KW-1185">Reference proteome</keyword>
<dbReference type="PROSITE" id="PS00839">
    <property type="entry name" value="SUMT_1"/>
    <property type="match status" value="1"/>
</dbReference>
<dbReference type="EC" id="2.1.1.107" evidence="17"/>
<dbReference type="GO" id="GO:0019354">
    <property type="term" value="P:siroheme biosynthetic process"/>
    <property type="evidence" value="ECO:0007669"/>
    <property type="project" value="UniProtKB-UniPathway"/>
</dbReference>
<dbReference type="GO" id="GO:0043115">
    <property type="term" value="F:precorrin-2 dehydrogenase activity"/>
    <property type="evidence" value="ECO:0007669"/>
    <property type="project" value="UniProtKB-EC"/>
</dbReference>
<reference evidence="17 18" key="1">
    <citation type="journal article" date="2015" name="Int. J. Syst. Evol. Microbiol.">
        <title>Youhaiella tibetensis gen. nov., sp. nov., isolated from subsurface sediment.</title>
        <authorList>
            <person name="Wang Y.X."/>
            <person name="Huang F.Q."/>
            <person name="Nogi Y."/>
            <person name="Pang S.J."/>
            <person name="Wang P.K."/>
            <person name="Lv J."/>
        </authorList>
    </citation>
    <scope>NUCLEOTIDE SEQUENCE [LARGE SCALE GENOMIC DNA]</scope>
    <source>
        <strain evidence="18">fig4</strain>
    </source>
</reference>
<name>A0A5B9DL20_9HYPH</name>
<dbReference type="NCBIfam" id="NF004790">
    <property type="entry name" value="PRK06136.1"/>
    <property type="match status" value="1"/>
</dbReference>
<dbReference type="CDD" id="cd11642">
    <property type="entry name" value="SUMT"/>
    <property type="match status" value="1"/>
</dbReference>
<dbReference type="InterPro" id="IPR000878">
    <property type="entry name" value="4pyrrol_Mease"/>
</dbReference>
<keyword evidence="4 14" id="KW-0489">Methyltransferase</keyword>
<comment type="catalytic activity">
    <reaction evidence="13">
        <text>precorrin-2 + NAD(+) = sirohydrochlorin + NADH + 2 H(+)</text>
        <dbReference type="Rhea" id="RHEA:15613"/>
        <dbReference type="ChEBI" id="CHEBI:15378"/>
        <dbReference type="ChEBI" id="CHEBI:57540"/>
        <dbReference type="ChEBI" id="CHEBI:57945"/>
        <dbReference type="ChEBI" id="CHEBI:58351"/>
        <dbReference type="ChEBI" id="CHEBI:58827"/>
        <dbReference type="EC" id="1.3.1.76"/>
    </reaction>
</comment>
<evidence type="ECO:0000256" key="10">
    <source>
        <dbReference type="ARBA" id="ARBA00023244"/>
    </source>
</evidence>
<keyword evidence="5 14" id="KW-0808">Transferase</keyword>
<dbReference type="NCBIfam" id="TIGR01470">
    <property type="entry name" value="cysG_Nterm"/>
    <property type="match status" value="1"/>
</dbReference>
<evidence type="ECO:0000256" key="12">
    <source>
        <dbReference type="ARBA" id="ARBA00025705"/>
    </source>
</evidence>
<dbReference type="Gene3D" id="3.30.160.110">
    <property type="entry name" value="Siroheme synthase, domain 2"/>
    <property type="match status" value="1"/>
</dbReference>
<comment type="similarity">
    <text evidence="2 14">Belongs to the precorrin methyltransferase family.</text>
</comment>
<keyword evidence="9" id="KW-0456">Lyase</keyword>
<evidence type="ECO:0000256" key="1">
    <source>
        <dbReference type="ARBA" id="ARBA00005010"/>
    </source>
</evidence>
<dbReference type="GO" id="GO:0051266">
    <property type="term" value="F:sirohydrochlorin ferrochelatase activity"/>
    <property type="evidence" value="ECO:0007669"/>
    <property type="project" value="InterPro"/>
</dbReference>
<feature type="domain" description="Sirohaem synthase dimerisation" evidence="16">
    <location>
        <begin position="170"/>
        <end position="206"/>
    </location>
</feature>
<comment type="pathway">
    <text evidence="1">Porphyrin-containing compound metabolism; siroheme biosynthesis; sirohydrochlorin from precorrin-2: step 1/1.</text>
</comment>
<dbReference type="NCBIfam" id="NF007922">
    <property type="entry name" value="PRK10637.1"/>
    <property type="match status" value="1"/>
</dbReference>
<evidence type="ECO:0000256" key="11">
    <source>
        <dbReference type="ARBA" id="ARBA00023268"/>
    </source>
</evidence>
<keyword evidence="6" id="KW-0949">S-adenosyl-L-methionine</keyword>
<sequence>MHIVPAPRAETASPRMADLATLPVFFTLAGRPVLVGGGSDAAAWKAELLAAAGARVAVHASMADCEPQMLALISSGRVELVQTHWRDADWSALAMAVADCEEAEAPAFAAHGRAAGVPVNVIDKPGFCSFQFGSIVNRSPVVVGISTTGTAPILGQAVRRRIETLLPASLAGWGEIARTVRGKVAALLDHGPQRRAFWERLSDAAFVQTPSPDAVTPWLAEAATAKAGKVTLVGAGPGEAEYLTLKAVRALQAADVILFDDLVSDEVLELARREAGRILVGKRGGRPSCKQQDINAMMIALAKQGRHVVRLKSGDPMIFGRAGEEIAALEAANIPVEIVPGISAALALAASLGVPLTHRDHAQSVRFVTGHSRHGGLPETLDWQALSDPATTHVYYMAGRNAAAIAQRLLASGMAPGTPVAIASDISRPGETITHLDLAQLCAGAVAIDLGKPVLLVTGNVLRLATARTKRSSERAPAPGLTSAGA</sequence>
<dbReference type="Pfam" id="PF13241">
    <property type="entry name" value="NAD_binding_7"/>
    <property type="match status" value="1"/>
</dbReference>
<dbReference type="Proteomes" id="UP000321062">
    <property type="component" value="Chromosome"/>
</dbReference>
<dbReference type="Gene3D" id="3.40.50.720">
    <property type="entry name" value="NAD(P)-binding Rossmann-like Domain"/>
    <property type="match status" value="1"/>
</dbReference>
<dbReference type="InterPro" id="IPR035996">
    <property type="entry name" value="4pyrrol_Methylase_sf"/>
</dbReference>
<comment type="pathway">
    <text evidence="12">Porphyrin-containing compound metabolism; siroheme biosynthesis; precorrin-2 from uroporphyrinogen III: step 1/1.</text>
</comment>
<evidence type="ECO:0000256" key="8">
    <source>
        <dbReference type="ARBA" id="ARBA00023027"/>
    </source>
</evidence>
<proteinExistence type="inferred from homology"/>
<evidence type="ECO:0000256" key="5">
    <source>
        <dbReference type="ARBA" id="ARBA00022679"/>
    </source>
</evidence>
<dbReference type="InterPro" id="IPR014777">
    <property type="entry name" value="4pyrrole_Mease_sub1"/>
</dbReference>
<accession>A0A5B9DL20</accession>
<dbReference type="FunFam" id="3.40.1010.10:FF:000001">
    <property type="entry name" value="Siroheme synthase"/>
    <property type="match status" value="1"/>
</dbReference>
<keyword evidence="10" id="KW-0627">Porphyrin biosynthesis</keyword>
<dbReference type="OrthoDB" id="9815856at2"/>
<evidence type="ECO:0000259" key="15">
    <source>
        <dbReference type="Pfam" id="PF00590"/>
    </source>
</evidence>
<dbReference type="SUPFAM" id="SSF53790">
    <property type="entry name" value="Tetrapyrrole methylase"/>
    <property type="match status" value="1"/>
</dbReference>
<gene>
    <name evidence="17" type="primary">cobA</name>
    <name evidence="17" type="ORF">FNA67_02365</name>
</gene>
<dbReference type="KEGG" id="yti:FNA67_02365"/>
<evidence type="ECO:0000256" key="3">
    <source>
        <dbReference type="ARBA" id="ARBA00022573"/>
    </source>
</evidence>
<dbReference type="InterPro" id="IPR036291">
    <property type="entry name" value="NAD(P)-bd_dom_sf"/>
</dbReference>
<evidence type="ECO:0000313" key="17">
    <source>
        <dbReference type="EMBL" id="QEE19088.1"/>
    </source>
</evidence>
<dbReference type="GO" id="GO:0009236">
    <property type="term" value="P:cobalamin biosynthetic process"/>
    <property type="evidence" value="ECO:0007669"/>
    <property type="project" value="UniProtKB-KW"/>
</dbReference>
<dbReference type="EMBL" id="CP041690">
    <property type="protein sequence ID" value="QEE19088.1"/>
    <property type="molecule type" value="Genomic_DNA"/>
</dbReference>
<organism evidence="17 18">
    <name type="scientific">Paradevosia tibetensis</name>
    <dbReference type="NCBI Taxonomy" id="1447062"/>
    <lineage>
        <taxon>Bacteria</taxon>
        <taxon>Pseudomonadati</taxon>
        <taxon>Pseudomonadota</taxon>
        <taxon>Alphaproteobacteria</taxon>
        <taxon>Hyphomicrobiales</taxon>
        <taxon>Devosiaceae</taxon>
        <taxon>Paradevosia</taxon>
    </lineage>
</organism>
<keyword evidence="11" id="KW-0511">Multifunctional enzyme</keyword>
<evidence type="ECO:0000256" key="2">
    <source>
        <dbReference type="ARBA" id="ARBA00005879"/>
    </source>
</evidence>
<evidence type="ECO:0000256" key="14">
    <source>
        <dbReference type="RuleBase" id="RU003960"/>
    </source>
</evidence>
<keyword evidence="7" id="KW-0560">Oxidoreductase</keyword>
<evidence type="ECO:0000256" key="6">
    <source>
        <dbReference type="ARBA" id="ARBA00022691"/>
    </source>
</evidence>
<dbReference type="RefSeq" id="WP_147654919.1">
    <property type="nucleotide sequence ID" value="NZ_BMFM01000001.1"/>
</dbReference>
<evidence type="ECO:0000313" key="18">
    <source>
        <dbReference type="Proteomes" id="UP000321062"/>
    </source>
</evidence>
<dbReference type="InterPro" id="IPR014776">
    <property type="entry name" value="4pyrrole_Mease_sub2"/>
</dbReference>